<name>A0A919DUG4_9ACTN</name>
<dbReference type="AlphaFoldDB" id="A0A919DUG4"/>
<dbReference type="SUPFAM" id="SSF56176">
    <property type="entry name" value="FAD-binding/transporter-associated domain-like"/>
    <property type="match status" value="1"/>
</dbReference>
<dbReference type="PANTHER" id="PTHR43762:SF1">
    <property type="entry name" value="D-ARABINONO-1,4-LACTONE OXIDASE"/>
    <property type="match status" value="1"/>
</dbReference>
<dbReference type="Pfam" id="PF01565">
    <property type="entry name" value="FAD_binding_4"/>
    <property type="match status" value="1"/>
</dbReference>
<dbReference type="Gene3D" id="1.10.45.10">
    <property type="entry name" value="Vanillyl-alcohol Oxidase, Chain A, domain 4"/>
    <property type="match status" value="1"/>
</dbReference>
<organism evidence="4 5">
    <name type="scientific">Streptomyces longispororuber</name>
    <dbReference type="NCBI Taxonomy" id="68230"/>
    <lineage>
        <taxon>Bacteria</taxon>
        <taxon>Bacillati</taxon>
        <taxon>Actinomycetota</taxon>
        <taxon>Actinomycetes</taxon>
        <taxon>Kitasatosporales</taxon>
        <taxon>Streptomycetaceae</taxon>
        <taxon>Streptomyces</taxon>
    </lineage>
</organism>
<dbReference type="Proteomes" id="UP000608024">
    <property type="component" value="Unassembled WGS sequence"/>
</dbReference>
<evidence type="ECO:0000256" key="2">
    <source>
        <dbReference type="SAM" id="MobiDB-lite"/>
    </source>
</evidence>
<evidence type="ECO:0000256" key="1">
    <source>
        <dbReference type="ARBA" id="ARBA00023002"/>
    </source>
</evidence>
<dbReference type="PROSITE" id="PS51387">
    <property type="entry name" value="FAD_PCMH"/>
    <property type="match status" value="1"/>
</dbReference>
<keyword evidence="1" id="KW-0560">Oxidoreductase</keyword>
<dbReference type="PANTHER" id="PTHR43762">
    <property type="entry name" value="L-GULONOLACTONE OXIDASE"/>
    <property type="match status" value="1"/>
</dbReference>
<reference evidence="4" key="1">
    <citation type="journal article" date="2014" name="Int. J. Syst. Evol. Microbiol.">
        <title>Complete genome sequence of Corynebacterium casei LMG S-19264T (=DSM 44701T), isolated from a smear-ripened cheese.</title>
        <authorList>
            <consortium name="US DOE Joint Genome Institute (JGI-PGF)"/>
            <person name="Walter F."/>
            <person name="Albersmeier A."/>
            <person name="Kalinowski J."/>
            <person name="Ruckert C."/>
        </authorList>
    </citation>
    <scope>NUCLEOTIDE SEQUENCE</scope>
    <source>
        <strain evidence="4">JCM 4784</strain>
    </source>
</reference>
<evidence type="ECO:0000259" key="3">
    <source>
        <dbReference type="PROSITE" id="PS51387"/>
    </source>
</evidence>
<dbReference type="InterPro" id="IPR010031">
    <property type="entry name" value="FAD_lactone_oxidase-like"/>
</dbReference>
<feature type="compositionally biased region" description="Low complexity" evidence="2">
    <location>
        <begin position="1"/>
        <end position="25"/>
    </location>
</feature>
<dbReference type="InterPro" id="IPR016169">
    <property type="entry name" value="FAD-bd_PCMH_sub2"/>
</dbReference>
<dbReference type="Pfam" id="PF04030">
    <property type="entry name" value="ALO"/>
    <property type="match status" value="1"/>
</dbReference>
<keyword evidence="5" id="KW-1185">Reference proteome</keyword>
<gene>
    <name evidence="4" type="ORF">GCM10018785_61750</name>
</gene>
<proteinExistence type="predicted"/>
<dbReference type="InterPro" id="IPR006094">
    <property type="entry name" value="Oxid_FAD_bind_N"/>
</dbReference>
<dbReference type="InterPro" id="IPR016166">
    <property type="entry name" value="FAD-bd_PCMH"/>
</dbReference>
<sequence>MSSVSAGVSGAAVSPGPAASGPAAHAGDHAAAHGSDPASGYASDYAPVSGWGRTAPTAALVVRPRSREEAVASLGACAGRGGIARGLGRAYGDAAQNAGGAVLDMTGLDRVHTIDADTGTVVCDAGVSLHRLMQVLLPLGWFVPVTPGTRHVTVGGAIGADIHGKNHHVSGSFSRHVRSLDLLTADGSVRTVRPGSRLFDATAGGMGLTGIILKATFRCLPVATSFMSVDTERATDLDDLMARLTATDDRYRYSVAWIDLLARGAATGRAVLTRGDHAPLEALSGLPARARRDPLAFRPRQLPAAPAFVPEGLLSRTTVGLFNEFWYRKAPRLRRGELQRLTSFFHPLDGVPHWNRVYGRGGFLQYQFVVGYGQEEVLRAIVHRIAGHRCPSFLAVLKRFGEADPGWLSFPLPGWTLALDVPAGLPGLAALLDSLDEEVAAAGGRVYLAKDSRLRPELLTAMYPRLPAFRALRAELDPEGLFRSDLSRRLGL</sequence>
<dbReference type="InterPro" id="IPR036318">
    <property type="entry name" value="FAD-bd_PCMH-like_sf"/>
</dbReference>
<comment type="caution">
    <text evidence="4">The sequence shown here is derived from an EMBL/GenBank/DDBJ whole genome shotgun (WGS) entry which is preliminary data.</text>
</comment>
<dbReference type="InterPro" id="IPR016171">
    <property type="entry name" value="Vanillyl_alc_oxidase_C-sub2"/>
</dbReference>
<reference evidence="4" key="2">
    <citation type="submission" date="2020-09" db="EMBL/GenBank/DDBJ databases">
        <authorList>
            <person name="Sun Q."/>
            <person name="Ohkuma M."/>
        </authorList>
    </citation>
    <scope>NUCLEOTIDE SEQUENCE</scope>
    <source>
        <strain evidence="4">JCM 4784</strain>
    </source>
</reference>
<dbReference type="InterPro" id="IPR007173">
    <property type="entry name" value="ALO_C"/>
</dbReference>
<protein>
    <submittedName>
        <fullName evidence="4">Oxidoreductase</fullName>
    </submittedName>
</protein>
<dbReference type="GO" id="GO:0003885">
    <property type="term" value="F:D-arabinono-1,4-lactone oxidase activity"/>
    <property type="evidence" value="ECO:0007669"/>
    <property type="project" value="InterPro"/>
</dbReference>
<feature type="region of interest" description="Disordered" evidence="2">
    <location>
        <begin position="1"/>
        <end position="38"/>
    </location>
</feature>
<feature type="domain" description="FAD-binding PCMH-type" evidence="3">
    <location>
        <begin position="54"/>
        <end position="222"/>
    </location>
</feature>
<dbReference type="EMBL" id="BNBT01000139">
    <property type="protein sequence ID" value="GHE85555.1"/>
    <property type="molecule type" value="Genomic_DNA"/>
</dbReference>
<dbReference type="GO" id="GO:0016020">
    <property type="term" value="C:membrane"/>
    <property type="evidence" value="ECO:0007669"/>
    <property type="project" value="InterPro"/>
</dbReference>
<dbReference type="Gene3D" id="3.30.465.10">
    <property type="match status" value="1"/>
</dbReference>
<accession>A0A919DUG4</accession>
<evidence type="ECO:0000313" key="5">
    <source>
        <dbReference type="Proteomes" id="UP000608024"/>
    </source>
</evidence>
<evidence type="ECO:0000313" key="4">
    <source>
        <dbReference type="EMBL" id="GHE85555.1"/>
    </source>
</evidence>
<dbReference type="GO" id="GO:0071949">
    <property type="term" value="F:FAD binding"/>
    <property type="evidence" value="ECO:0007669"/>
    <property type="project" value="InterPro"/>
</dbReference>